<dbReference type="EMBL" id="HACG01022930">
    <property type="protein sequence ID" value="CEK69795.1"/>
    <property type="molecule type" value="Transcribed_RNA"/>
</dbReference>
<accession>A0A0B6ZPY1</accession>
<proteinExistence type="predicted"/>
<protein>
    <submittedName>
        <fullName evidence="1">Uncharacterized protein</fullName>
    </submittedName>
</protein>
<reference evidence="1" key="1">
    <citation type="submission" date="2014-12" db="EMBL/GenBank/DDBJ databases">
        <title>Insight into the proteome of Arion vulgaris.</title>
        <authorList>
            <person name="Aradska J."/>
            <person name="Bulat T."/>
            <person name="Smidak R."/>
            <person name="Sarate P."/>
            <person name="Gangsoo J."/>
            <person name="Sialana F."/>
            <person name="Bilban M."/>
            <person name="Lubec G."/>
        </authorList>
    </citation>
    <scope>NUCLEOTIDE SEQUENCE</scope>
    <source>
        <tissue evidence="1">Skin</tissue>
    </source>
</reference>
<name>A0A0B6ZPY1_9EUPU</name>
<sequence length="53" mass="6198">MLTNNTPTTANDIHINKSDNIRLWRHIQSIQIKKILKDNILVCGRKTRQNNNT</sequence>
<dbReference type="AlphaFoldDB" id="A0A0B6ZPY1"/>
<gene>
    <name evidence="1" type="primary">ORF71618</name>
</gene>
<organism evidence="1">
    <name type="scientific">Arion vulgaris</name>
    <dbReference type="NCBI Taxonomy" id="1028688"/>
    <lineage>
        <taxon>Eukaryota</taxon>
        <taxon>Metazoa</taxon>
        <taxon>Spiralia</taxon>
        <taxon>Lophotrochozoa</taxon>
        <taxon>Mollusca</taxon>
        <taxon>Gastropoda</taxon>
        <taxon>Heterobranchia</taxon>
        <taxon>Euthyneura</taxon>
        <taxon>Panpulmonata</taxon>
        <taxon>Eupulmonata</taxon>
        <taxon>Stylommatophora</taxon>
        <taxon>Helicina</taxon>
        <taxon>Arionoidea</taxon>
        <taxon>Arionidae</taxon>
        <taxon>Arion</taxon>
    </lineage>
</organism>
<evidence type="ECO:0000313" key="1">
    <source>
        <dbReference type="EMBL" id="CEK69795.1"/>
    </source>
</evidence>